<keyword evidence="5" id="KW-0949">S-adenosyl-L-methionine</keyword>
<gene>
    <name evidence="11" type="ORF">F4148_02385</name>
</gene>
<dbReference type="PANTHER" id="PTHR42933:SF4">
    <property type="entry name" value="TYPE I RESTRICTION ENZYME ECOKI METHYLASE SUBUNIT"/>
    <property type="match status" value="1"/>
</dbReference>
<evidence type="ECO:0000256" key="8">
    <source>
        <dbReference type="SAM" id="Coils"/>
    </source>
</evidence>
<evidence type="ECO:0000256" key="6">
    <source>
        <dbReference type="ARBA" id="ARBA00022747"/>
    </source>
</evidence>
<reference evidence="11" key="1">
    <citation type="submission" date="2019-09" db="EMBL/GenBank/DDBJ databases">
        <title>Characterisation of the sponge microbiome using genome-centric metagenomics.</title>
        <authorList>
            <person name="Engelberts J.P."/>
            <person name="Robbins S.J."/>
            <person name="De Goeij J.M."/>
            <person name="Aranda M."/>
            <person name="Bell S.C."/>
            <person name="Webster N.S."/>
        </authorList>
    </citation>
    <scope>NUCLEOTIDE SEQUENCE</scope>
    <source>
        <strain evidence="11">SB0675_bin_29</strain>
    </source>
</reference>
<dbReference type="PANTHER" id="PTHR42933">
    <property type="entry name" value="SLR6095 PROTEIN"/>
    <property type="match status" value="1"/>
</dbReference>
<dbReference type="Gene3D" id="1.20.1260.30">
    <property type="match status" value="1"/>
</dbReference>
<evidence type="ECO:0000313" key="11">
    <source>
        <dbReference type="EMBL" id="MYH60645.1"/>
    </source>
</evidence>
<comment type="catalytic activity">
    <reaction evidence="7">
        <text>a 2'-deoxyadenosine in DNA + S-adenosyl-L-methionine = an N(6)-methyl-2'-deoxyadenosine in DNA + S-adenosyl-L-homocysteine + H(+)</text>
        <dbReference type="Rhea" id="RHEA:15197"/>
        <dbReference type="Rhea" id="RHEA-COMP:12418"/>
        <dbReference type="Rhea" id="RHEA-COMP:12419"/>
        <dbReference type="ChEBI" id="CHEBI:15378"/>
        <dbReference type="ChEBI" id="CHEBI:57856"/>
        <dbReference type="ChEBI" id="CHEBI:59789"/>
        <dbReference type="ChEBI" id="CHEBI:90615"/>
        <dbReference type="ChEBI" id="CHEBI:90616"/>
        <dbReference type="EC" id="2.1.1.72"/>
    </reaction>
</comment>
<dbReference type="GO" id="GO:0009007">
    <property type="term" value="F:site-specific DNA-methyltransferase (adenine-specific) activity"/>
    <property type="evidence" value="ECO:0007669"/>
    <property type="project" value="UniProtKB-EC"/>
</dbReference>
<sequence length="499" mass="56645">MMTISSTIGQKLWNYCDVLRDAGLSYGDYLEQLTYLIFLKMMYERSQPPYTLLPGYRPPPIPEGYDWSSLLAKDADKLETHYRQTLETLARQPGTLGVIFSKAQNKIQEPAMLTRLIKELIDSENWLALSADVKGDAYESLLERNAQDVRTGAGQYFTPRPLIEAVTEVMRPQPDNSICDPACGTGGFLLAAHDYIVGHNKGMDLGRLTHLKERALHGWEIVDSAARLCVMNLYLHGIGGDETNIRVDDSLRTHPGIHFDMVLTNPPFGRKSSLTFVNSEGKSEKESLVVERPDFWATTSNKQLNFLQHVRTLLKNHGRAAIVVPDNVLFEGGAGETVRRHLLRECDAHTLLRLPTGVFYAQGVKANVLFFDRKPASETPWTKELWIYDLRTNHRFTLKTNPLGRSHLEDFVACYNAEDRGQREETERFRRFSYDDLVKRDKVSLDIFWLRDESMEDTDSLPPPDEIAEEIVEDLRAALEQLEEIAGDLAEGEMIVRGG</sequence>
<evidence type="ECO:0000256" key="7">
    <source>
        <dbReference type="ARBA" id="ARBA00047942"/>
    </source>
</evidence>
<dbReference type="Pfam" id="PF02384">
    <property type="entry name" value="N6_Mtase"/>
    <property type="match status" value="1"/>
</dbReference>
<dbReference type="InterPro" id="IPR029063">
    <property type="entry name" value="SAM-dependent_MTases_sf"/>
</dbReference>
<name>A0A6B1G065_9CHLR</name>
<dbReference type="EC" id="2.1.1.72" evidence="2"/>
<evidence type="ECO:0000256" key="2">
    <source>
        <dbReference type="ARBA" id="ARBA00011900"/>
    </source>
</evidence>
<accession>A0A6B1G065</accession>
<dbReference type="SUPFAM" id="SSF53335">
    <property type="entry name" value="S-adenosyl-L-methionine-dependent methyltransferases"/>
    <property type="match status" value="1"/>
</dbReference>
<comment type="caution">
    <text evidence="11">The sequence shown here is derived from an EMBL/GenBank/DDBJ whole genome shotgun (WGS) entry which is preliminary data.</text>
</comment>
<dbReference type="EMBL" id="VYDA01000093">
    <property type="protein sequence ID" value="MYH60645.1"/>
    <property type="molecule type" value="Genomic_DNA"/>
</dbReference>
<protein>
    <recommendedName>
        <fullName evidence="2">site-specific DNA-methyltransferase (adenine-specific)</fullName>
        <ecNumber evidence="2">2.1.1.72</ecNumber>
    </recommendedName>
</protein>
<dbReference type="PRINTS" id="PR00507">
    <property type="entry name" value="N12N6MTFRASE"/>
</dbReference>
<dbReference type="InterPro" id="IPR051537">
    <property type="entry name" value="DNA_Adenine_Mtase"/>
</dbReference>
<dbReference type="PROSITE" id="PS00092">
    <property type="entry name" value="N6_MTASE"/>
    <property type="match status" value="1"/>
</dbReference>
<evidence type="ECO:0000259" key="10">
    <source>
        <dbReference type="Pfam" id="PF12161"/>
    </source>
</evidence>
<dbReference type="InterPro" id="IPR022749">
    <property type="entry name" value="D12N6_MeTrfase_N"/>
</dbReference>
<keyword evidence="8" id="KW-0175">Coiled coil</keyword>
<dbReference type="Gene3D" id="3.40.50.150">
    <property type="entry name" value="Vaccinia Virus protein VP39"/>
    <property type="match status" value="1"/>
</dbReference>
<evidence type="ECO:0000256" key="5">
    <source>
        <dbReference type="ARBA" id="ARBA00022691"/>
    </source>
</evidence>
<dbReference type="GO" id="GO:0009307">
    <property type="term" value="P:DNA restriction-modification system"/>
    <property type="evidence" value="ECO:0007669"/>
    <property type="project" value="UniProtKB-KW"/>
</dbReference>
<feature type="coiled-coil region" evidence="8">
    <location>
        <begin position="465"/>
        <end position="492"/>
    </location>
</feature>
<dbReference type="Pfam" id="PF12161">
    <property type="entry name" value="HsdM_N"/>
    <property type="match status" value="1"/>
</dbReference>
<keyword evidence="3 11" id="KW-0489">Methyltransferase</keyword>
<organism evidence="11">
    <name type="scientific">Caldilineaceae bacterium SB0675_bin_29</name>
    <dbReference type="NCBI Taxonomy" id="2605266"/>
    <lineage>
        <taxon>Bacteria</taxon>
        <taxon>Bacillati</taxon>
        <taxon>Chloroflexota</taxon>
        <taxon>Caldilineae</taxon>
        <taxon>Caldilineales</taxon>
        <taxon>Caldilineaceae</taxon>
    </lineage>
</organism>
<evidence type="ECO:0000256" key="3">
    <source>
        <dbReference type="ARBA" id="ARBA00022603"/>
    </source>
</evidence>
<dbReference type="GO" id="GO:0032259">
    <property type="term" value="P:methylation"/>
    <property type="evidence" value="ECO:0007669"/>
    <property type="project" value="UniProtKB-KW"/>
</dbReference>
<keyword evidence="4 11" id="KW-0808">Transferase</keyword>
<dbReference type="GO" id="GO:0008170">
    <property type="term" value="F:N-methyltransferase activity"/>
    <property type="evidence" value="ECO:0007669"/>
    <property type="project" value="InterPro"/>
</dbReference>
<evidence type="ECO:0000256" key="1">
    <source>
        <dbReference type="ARBA" id="ARBA00006594"/>
    </source>
</evidence>
<dbReference type="GO" id="GO:0003677">
    <property type="term" value="F:DNA binding"/>
    <property type="evidence" value="ECO:0007669"/>
    <property type="project" value="InterPro"/>
</dbReference>
<dbReference type="AlphaFoldDB" id="A0A6B1G065"/>
<evidence type="ECO:0000256" key="4">
    <source>
        <dbReference type="ARBA" id="ARBA00022679"/>
    </source>
</evidence>
<feature type="domain" description="N6 adenine-specific DNA methyltransferase N-terminal" evidence="10">
    <location>
        <begin position="9"/>
        <end position="119"/>
    </location>
</feature>
<proteinExistence type="inferred from homology"/>
<dbReference type="InterPro" id="IPR038333">
    <property type="entry name" value="T1MK-like_N_sf"/>
</dbReference>
<dbReference type="InterPro" id="IPR002052">
    <property type="entry name" value="DNA_methylase_N6_adenine_CS"/>
</dbReference>
<dbReference type="InterPro" id="IPR003356">
    <property type="entry name" value="DNA_methylase_A-5"/>
</dbReference>
<comment type="similarity">
    <text evidence="1">Belongs to the N(4)/N(6)-methyltransferase family.</text>
</comment>
<feature type="domain" description="DNA methylase adenine-specific" evidence="9">
    <location>
        <begin position="131"/>
        <end position="430"/>
    </location>
</feature>
<keyword evidence="6" id="KW-0680">Restriction system</keyword>
<evidence type="ECO:0000259" key="9">
    <source>
        <dbReference type="Pfam" id="PF02384"/>
    </source>
</evidence>